<dbReference type="EnsemblMetazoa" id="XM_038215235.1">
    <property type="protein sequence ID" value="XP_038071163.1"/>
    <property type="gene ID" value="LOC119740037"/>
</dbReference>
<feature type="transmembrane region" description="Helical" evidence="9">
    <location>
        <begin position="137"/>
        <end position="163"/>
    </location>
</feature>
<evidence type="ECO:0000256" key="6">
    <source>
        <dbReference type="ARBA" id="ARBA00023136"/>
    </source>
</evidence>
<evidence type="ECO:0000256" key="1">
    <source>
        <dbReference type="ARBA" id="ARBA00004651"/>
    </source>
</evidence>
<dbReference type="AlphaFoldDB" id="A0A914B514"/>
<dbReference type="GO" id="GO:0005886">
    <property type="term" value="C:plasma membrane"/>
    <property type="evidence" value="ECO:0007669"/>
    <property type="project" value="UniProtKB-SubCell"/>
</dbReference>
<feature type="transmembrane region" description="Helical" evidence="9">
    <location>
        <begin position="344"/>
        <end position="365"/>
    </location>
</feature>
<dbReference type="PANTHER" id="PTHR24228">
    <property type="entry name" value="B2 BRADYKININ RECEPTOR/ANGIOTENSIN II RECEPTOR"/>
    <property type="match status" value="1"/>
</dbReference>
<evidence type="ECO:0000256" key="3">
    <source>
        <dbReference type="ARBA" id="ARBA00022692"/>
    </source>
</evidence>
<dbReference type="GeneID" id="119740037"/>
<keyword evidence="7" id="KW-0675">Receptor</keyword>
<feature type="transmembrane region" description="Helical" evidence="9">
    <location>
        <begin position="316"/>
        <end position="338"/>
    </location>
</feature>
<dbReference type="PRINTS" id="PR00237">
    <property type="entry name" value="GPCRRHODOPSN"/>
</dbReference>
<name>A0A914B514_PATMI</name>
<keyword evidence="3 9" id="KW-0812">Transmembrane</keyword>
<keyword evidence="8" id="KW-0807">Transducer</keyword>
<evidence type="ECO:0000256" key="5">
    <source>
        <dbReference type="ARBA" id="ARBA00023040"/>
    </source>
</evidence>
<proteinExistence type="predicted"/>
<feature type="transmembrane region" description="Helical" evidence="9">
    <location>
        <begin position="103"/>
        <end position="125"/>
    </location>
</feature>
<evidence type="ECO:0000259" key="10">
    <source>
        <dbReference type="PROSITE" id="PS50262"/>
    </source>
</evidence>
<organism evidence="11 12">
    <name type="scientific">Patiria miniata</name>
    <name type="common">Bat star</name>
    <name type="synonym">Asterina miniata</name>
    <dbReference type="NCBI Taxonomy" id="46514"/>
    <lineage>
        <taxon>Eukaryota</taxon>
        <taxon>Metazoa</taxon>
        <taxon>Echinodermata</taxon>
        <taxon>Eleutherozoa</taxon>
        <taxon>Asterozoa</taxon>
        <taxon>Asteroidea</taxon>
        <taxon>Valvatacea</taxon>
        <taxon>Valvatida</taxon>
        <taxon>Asterinidae</taxon>
        <taxon>Patiria</taxon>
    </lineage>
</organism>
<keyword evidence="2" id="KW-1003">Cell membrane</keyword>
<dbReference type="CDD" id="cd00637">
    <property type="entry name" value="7tm_classA_rhodopsin-like"/>
    <property type="match status" value="1"/>
</dbReference>
<evidence type="ECO:0000256" key="9">
    <source>
        <dbReference type="SAM" id="Phobius"/>
    </source>
</evidence>
<evidence type="ECO:0000313" key="11">
    <source>
        <dbReference type="EnsemblMetazoa" id="XP_038071163.1"/>
    </source>
</evidence>
<evidence type="ECO:0000256" key="4">
    <source>
        <dbReference type="ARBA" id="ARBA00022989"/>
    </source>
</evidence>
<evidence type="ECO:0000256" key="8">
    <source>
        <dbReference type="ARBA" id="ARBA00023224"/>
    </source>
</evidence>
<keyword evidence="5" id="KW-0297">G-protein coupled receptor</keyword>
<reference evidence="11" key="1">
    <citation type="submission" date="2022-11" db="UniProtKB">
        <authorList>
            <consortium name="EnsemblMetazoa"/>
        </authorList>
    </citation>
    <scope>IDENTIFICATION</scope>
</reference>
<dbReference type="PROSITE" id="PS50262">
    <property type="entry name" value="G_PROTEIN_RECEP_F1_2"/>
    <property type="match status" value="1"/>
</dbReference>
<feature type="transmembrane region" description="Helical" evidence="9">
    <location>
        <begin position="193"/>
        <end position="217"/>
    </location>
</feature>
<dbReference type="SUPFAM" id="SSF81321">
    <property type="entry name" value="Family A G protein-coupled receptor-like"/>
    <property type="match status" value="1"/>
</dbReference>
<evidence type="ECO:0000313" key="12">
    <source>
        <dbReference type="Proteomes" id="UP000887568"/>
    </source>
</evidence>
<dbReference type="PANTHER" id="PTHR24228:SF72">
    <property type="entry name" value="G-PROTEIN COUPLED RECEPTORS FAMILY 1 PROFILE DOMAIN-CONTAINING PROTEIN"/>
    <property type="match status" value="1"/>
</dbReference>
<evidence type="ECO:0000256" key="7">
    <source>
        <dbReference type="ARBA" id="ARBA00023170"/>
    </source>
</evidence>
<comment type="subcellular location">
    <subcellularLocation>
        <location evidence="1">Cell membrane</location>
        <topology evidence="1">Multi-pass membrane protein</topology>
    </subcellularLocation>
</comment>
<keyword evidence="4 9" id="KW-1133">Transmembrane helix</keyword>
<dbReference type="Gene3D" id="1.20.1070.10">
    <property type="entry name" value="Rhodopsin 7-helix transmembrane proteins"/>
    <property type="match status" value="1"/>
</dbReference>
<dbReference type="InterPro" id="IPR017452">
    <property type="entry name" value="GPCR_Rhodpsn_7TM"/>
</dbReference>
<feature type="transmembrane region" description="Helical" evidence="9">
    <location>
        <begin position="60"/>
        <end position="83"/>
    </location>
</feature>
<sequence length="400" mass="43917">MMPNVSSQNGSVVSVFDSYAEKQLLAALYGLMFFTGVLGNSSVLLAVVLSRKPRKIINGFLVNLAVADLVTCLSLPIMILAVLSESKENLLVSQHLCSFQGVLLIVCVGCSMDNISAIAIHRALITRNRNGNRLVSLCYRATLATMVAASWLIPFALAILPIVGDFGSYGYSEQLSTCTHNLQSNGPGTYSKIAGAVFVLVQFFLTSLGYAAVLFVVHRYLRKVNAVPQPVVAVVSRSMRLRHTPNPTQPDTTEQPCNVTTARNMLQVPARNHPQQRRMNGALFTGRLPSPAVAGGRQPAPGRPARRRTRDVKLSLFLVVFFFVVCCTPYVVVIPLLGDRFQKFVPFLAMLLVSNSCINPVIYTARHPDFKTVIRCILLCNLSKIPMKSAFLRRMLSFRG</sequence>
<keyword evidence="6 9" id="KW-0472">Membrane</keyword>
<feature type="domain" description="G-protein coupled receptors family 1 profile" evidence="10">
    <location>
        <begin position="39"/>
        <end position="363"/>
    </location>
</feature>
<feature type="transmembrane region" description="Helical" evidence="9">
    <location>
        <begin position="26"/>
        <end position="48"/>
    </location>
</feature>
<keyword evidence="12" id="KW-1185">Reference proteome</keyword>
<dbReference type="InterPro" id="IPR000276">
    <property type="entry name" value="GPCR_Rhodpsn"/>
</dbReference>
<dbReference type="Pfam" id="PF00001">
    <property type="entry name" value="7tm_1"/>
    <property type="match status" value="1"/>
</dbReference>
<accession>A0A914B514</accession>
<evidence type="ECO:0000256" key="2">
    <source>
        <dbReference type="ARBA" id="ARBA00022475"/>
    </source>
</evidence>
<dbReference type="RefSeq" id="XP_038071163.1">
    <property type="nucleotide sequence ID" value="XM_038215235.1"/>
</dbReference>
<dbReference type="GO" id="GO:0004930">
    <property type="term" value="F:G protein-coupled receptor activity"/>
    <property type="evidence" value="ECO:0007669"/>
    <property type="project" value="UniProtKB-KW"/>
</dbReference>
<dbReference type="Proteomes" id="UP000887568">
    <property type="component" value="Unplaced"/>
</dbReference>
<protein>
    <recommendedName>
        <fullName evidence="10">G-protein coupled receptors family 1 profile domain-containing protein</fullName>
    </recommendedName>
</protein>